<comment type="caution">
    <text evidence="3">The sequence shown here is derived from an EMBL/GenBank/DDBJ whole genome shotgun (WGS) entry which is preliminary data.</text>
</comment>
<keyword evidence="3" id="KW-0808">Transferase</keyword>
<organism evidence="3 4">
    <name type="scientific">Stemphylium lycopersici</name>
    <name type="common">Tomato gray leaf spot disease fungus</name>
    <name type="synonym">Thyrospora lycopersici</name>
    <dbReference type="NCBI Taxonomy" id="183478"/>
    <lineage>
        <taxon>Eukaryota</taxon>
        <taxon>Fungi</taxon>
        <taxon>Dikarya</taxon>
        <taxon>Ascomycota</taxon>
        <taxon>Pezizomycotina</taxon>
        <taxon>Dothideomycetes</taxon>
        <taxon>Pleosporomycetidae</taxon>
        <taxon>Pleosporales</taxon>
        <taxon>Pleosporineae</taxon>
        <taxon>Pleosporaceae</taxon>
        <taxon>Stemphylium</taxon>
    </lineage>
</organism>
<feature type="domain" description="N-acetyltransferase" evidence="2">
    <location>
        <begin position="35"/>
        <end position="204"/>
    </location>
</feature>
<dbReference type="PROSITE" id="PS51186">
    <property type="entry name" value="GNAT"/>
    <property type="match status" value="1"/>
</dbReference>
<gene>
    <name evidence="3" type="ORF">DDE83_004423</name>
</gene>
<name>A0A364N4W0_STELY</name>
<evidence type="ECO:0000313" key="4">
    <source>
        <dbReference type="Proteomes" id="UP000249619"/>
    </source>
</evidence>
<evidence type="ECO:0000259" key="2">
    <source>
        <dbReference type="PROSITE" id="PS51186"/>
    </source>
</evidence>
<evidence type="ECO:0000256" key="1">
    <source>
        <dbReference type="SAM" id="MobiDB-lite"/>
    </source>
</evidence>
<dbReference type="InterPro" id="IPR016181">
    <property type="entry name" value="Acyl_CoA_acyltransferase"/>
</dbReference>
<keyword evidence="3" id="KW-0012">Acyltransferase</keyword>
<accession>A0A364N4W0</accession>
<feature type="region of interest" description="Disordered" evidence="1">
    <location>
        <begin position="64"/>
        <end position="87"/>
    </location>
</feature>
<dbReference type="PANTHER" id="PTHR43305">
    <property type="entry name" value="FAMILY N-ACETYLTRANSFERASE, PUTATIVE (AFU_ORTHOLOGUE AFUA_2G01380)-RELATED"/>
    <property type="match status" value="1"/>
</dbReference>
<dbReference type="AlphaFoldDB" id="A0A364N4W0"/>
<dbReference type="InterPro" id="IPR052777">
    <property type="entry name" value="Acetyltransferase_Enz"/>
</dbReference>
<dbReference type="CDD" id="cd04301">
    <property type="entry name" value="NAT_SF"/>
    <property type="match status" value="1"/>
</dbReference>
<dbReference type="GO" id="GO:0016747">
    <property type="term" value="F:acyltransferase activity, transferring groups other than amino-acyl groups"/>
    <property type="evidence" value="ECO:0007669"/>
    <property type="project" value="InterPro"/>
</dbReference>
<reference evidence="4" key="1">
    <citation type="submission" date="2018-05" db="EMBL/GenBank/DDBJ databases">
        <title>Draft genome sequence of Stemphylium lycopersici strain CIDEFI 213.</title>
        <authorList>
            <person name="Medina R."/>
            <person name="Franco M.E.E."/>
            <person name="Lucentini C.G."/>
            <person name="Saparrat M.C.N."/>
            <person name="Balatti P.A."/>
        </authorList>
    </citation>
    <scope>NUCLEOTIDE SEQUENCE [LARGE SCALE GENOMIC DNA]</scope>
    <source>
        <strain evidence="4">CIDEFI 213</strain>
    </source>
</reference>
<dbReference type="PANTHER" id="PTHR43305:SF1">
    <property type="entry name" value="FAMILY N-ACETYLTRANSFERASE, PUTATIVE (AFU_ORTHOLOGUE AFUA_2G01380)-RELATED"/>
    <property type="match status" value="1"/>
</dbReference>
<protein>
    <submittedName>
        <fullName evidence="3">Acyl-CoA n-acyltransferase</fullName>
    </submittedName>
</protein>
<dbReference type="Gene3D" id="3.40.630.30">
    <property type="match status" value="1"/>
</dbReference>
<sequence>MAKPSVHIRPAVFPDDKQDVARLFLAYAQSLPISLDFQNFEDELAALPGKYAADKGGAVWLAYASPGESEPDSSTSTSLDGGAKANAGQTTDEQAIGCIAVRPFFATPTTAESAALLASSTSPTTASCELKRLYLTPESRGLGVAKVLMDVAVAHARALGYKEMLLDTLRTMTPARRLYERYGFEETGSYYHNPEDAVFYRLAL</sequence>
<dbReference type="Pfam" id="PF00583">
    <property type="entry name" value="Acetyltransf_1"/>
    <property type="match status" value="1"/>
</dbReference>
<proteinExistence type="predicted"/>
<dbReference type="EMBL" id="QGDH01000054">
    <property type="protein sequence ID" value="RAR11826.1"/>
    <property type="molecule type" value="Genomic_DNA"/>
</dbReference>
<keyword evidence="4" id="KW-1185">Reference proteome</keyword>
<dbReference type="SUPFAM" id="SSF55729">
    <property type="entry name" value="Acyl-CoA N-acyltransferases (Nat)"/>
    <property type="match status" value="1"/>
</dbReference>
<dbReference type="Proteomes" id="UP000249619">
    <property type="component" value="Unassembled WGS sequence"/>
</dbReference>
<evidence type="ECO:0000313" key="3">
    <source>
        <dbReference type="EMBL" id="RAR11826.1"/>
    </source>
</evidence>
<dbReference type="InterPro" id="IPR000182">
    <property type="entry name" value="GNAT_dom"/>
</dbReference>
<dbReference type="STRING" id="183478.A0A364N4W0"/>